<keyword evidence="2" id="KW-0964">Secreted</keyword>
<keyword evidence="4" id="KW-0325">Glycoprotein</keyword>
<evidence type="ECO:0000256" key="2">
    <source>
        <dbReference type="ARBA" id="ARBA00022525"/>
    </source>
</evidence>
<evidence type="ECO:0000256" key="5">
    <source>
        <dbReference type="ARBA" id="ARBA00034321"/>
    </source>
</evidence>
<sequence length="112" mass="12149">HAHPPKEGADRCGPGLGDFITTVCTSSGASLSSFSRCSYTCTKNNDKGQATWTNHFLPNGLPCGECQECCDGKCQSVKFELKNPLTSENVMQEIKGEQPDESKTLNFLKKST</sequence>
<accession>V5IJB4</accession>
<dbReference type="GO" id="GO:0005576">
    <property type="term" value="C:extracellular region"/>
    <property type="evidence" value="ECO:0007669"/>
    <property type="project" value="UniProtKB-SubCell"/>
</dbReference>
<feature type="non-terminal residue" evidence="6">
    <location>
        <position position="1"/>
    </location>
</feature>
<organism evidence="6">
    <name type="scientific">Ixodes ricinus</name>
    <name type="common">Common tick</name>
    <name type="synonym">Acarus ricinus</name>
    <dbReference type="NCBI Taxonomy" id="34613"/>
    <lineage>
        <taxon>Eukaryota</taxon>
        <taxon>Metazoa</taxon>
        <taxon>Ecdysozoa</taxon>
        <taxon>Arthropoda</taxon>
        <taxon>Chelicerata</taxon>
        <taxon>Arachnida</taxon>
        <taxon>Acari</taxon>
        <taxon>Parasitiformes</taxon>
        <taxon>Ixodida</taxon>
        <taxon>Ixodoidea</taxon>
        <taxon>Ixodidae</taxon>
        <taxon>Ixodinae</taxon>
        <taxon>Ixodes</taxon>
    </lineage>
</organism>
<dbReference type="InterPro" id="IPR021971">
    <property type="entry name" value="Salp15"/>
</dbReference>
<proteinExistence type="evidence at transcript level"/>
<keyword evidence="3" id="KW-0732">Signal</keyword>
<protein>
    <submittedName>
        <fullName evidence="6">Uncharacterized protein</fullName>
    </submittedName>
</protein>
<evidence type="ECO:0000256" key="4">
    <source>
        <dbReference type="ARBA" id="ARBA00023180"/>
    </source>
</evidence>
<dbReference type="Pfam" id="PF12115">
    <property type="entry name" value="Salp15"/>
    <property type="match status" value="1"/>
</dbReference>
<dbReference type="EMBL" id="GANP01001732">
    <property type="protein sequence ID" value="JAB82736.1"/>
    <property type="molecule type" value="mRNA"/>
</dbReference>
<evidence type="ECO:0000313" key="6">
    <source>
        <dbReference type="EMBL" id="JAB82736.1"/>
    </source>
</evidence>
<reference evidence="6" key="1">
    <citation type="journal article" date="2015" name="Sci. Rep.">
        <title>Tissue- and time-dependent transcription in Ixodes ricinus salivary glands and midguts when blood feeding on the vertebrate host.</title>
        <authorList>
            <person name="Kotsyfakis M."/>
            <person name="Schwarz A."/>
            <person name="Erhart J."/>
            <person name="Ribeiro J.M."/>
        </authorList>
    </citation>
    <scope>NUCLEOTIDE SEQUENCE</scope>
    <source>
        <tissue evidence="6">Salivary gland and midgut</tissue>
    </source>
</reference>
<evidence type="ECO:0000256" key="1">
    <source>
        <dbReference type="ARBA" id="ARBA00004613"/>
    </source>
</evidence>
<comment type="similarity">
    <text evidence="5">Belongs to the salp15 family.</text>
</comment>
<name>V5IJB4_IXORI</name>
<comment type="subcellular location">
    <subcellularLocation>
        <location evidence="1">Secreted</location>
    </subcellularLocation>
</comment>
<evidence type="ECO:0000256" key="3">
    <source>
        <dbReference type="ARBA" id="ARBA00022729"/>
    </source>
</evidence>
<feature type="non-terminal residue" evidence="6">
    <location>
        <position position="112"/>
    </location>
</feature>
<dbReference type="AlphaFoldDB" id="V5IJB4"/>